<keyword evidence="2" id="KW-0812">Transmembrane</keyword>
<feature type="transmembrane region" description="Helical" evidence="2">
    <location>
        <begin position="228"/>
        <end position="246"/>
    </location>
</feature>
<accession>A0ABV9R0M4</accession>
<dbReference type="RefSeq" id="WP_204395692.1">
    <property type="nucleotide sequence ID" value="NZ_JAFBBW010000001.1"/>
</dbReference>
<evidence type="ECO:0008006" key="5">
    <source>
        <dbReference type="Google" id="ProtNLM"/>
    </source>
</evidence>
<feature type="transmembrane region" description="Helical" evidence="2">
    <location>
        <begin position="170"/>
        <end position="188"/>
    </location>
</feature>
<dbReference type="EMBL" id="JBHSJC010000001">
    <property type="protein sequence ID" value="MFC4827651.1"/>
    <property type="molecule type" value="Genomic_DNA"/>
</dbReference>
<feature type="compositionally biased region" description="Acidic residues" evidence="1">
    <location>
        <begin position="1"/>
        <end position="11"/>
    </location>
</feature>
<dbReference type="Proteomes" id="UP001595960">
    <property type="component" value="Unassembled WGS sequence"/>
</dbReference>
<dbReference type="SUPFAM" id="SSF53474">
    <property type="entry name" value="alpha/beta-Hydrolases"/>
    <property type="match status" value="1"/>
</dbReference>
<reference evidence="4" key="1">
    <citation type="journal article" date="2019" name="Int. J. Syst. Evol. Microbiol.">
        <title>The Global Catalogue of Microorganisms (GCM) 10K type strain sequencing project: providing services to taxonomists for standard genome sequencing and annotation.</title>
        <authorList>
            <consortium name="The Broad Institute Genomics Platform"/>
            <consortium name="The Broad Institute Genome Sequencing Center for Infectious Disease"/>
            <person name="Wu L."/>
            <person name="Ma J."/>
        </authorList>
    </citation>
    <scope>NUCLEOTIDE SEQUENCE [LARGE SCALE GENOMIC DNA]</scope>
    <source>
        <strain evidence="4">CGMCC 1.12192</strain>
    </source>
</reference>
<gene>
    <name evidence="3" type="ORF">ACFPER_02550</name>
</gene>
<keyword evidence="2" id="KW-1133">Transmembrane helix</keyword>
<name>A0ABV9R0M4_9MICO</name>
<feature type="transmembrane region" description="Helical" evidence="2">
    <location>
        <begin position="137"/>
        <end position="158"/>
    </location>
</feature>
<sequence length="576" mass="62581">MGESVEDDATEGADAGAAGAQAGTDGAAPGAARPAYHRQAVVVIHGMGEQRPVETLNAFSEVITNGEPFHSRPTRIRDAFESRVHVIPRSPEHDGVREPFDVQTDLYEYHWAYLMTGNRLDDLWPTFRRMMFPVTGIPMTVAALGFVVALAVGIAWASGYWAPPGGGAEASGWVLVGATVLGLGFVLGRSVPPGLLGLWVIVWLAAAALAYGFIAFPPLRDALGAPSVAEILVGSASAIAIVAYLISRVLPGWLVKSFVDVVRYLDTSPRSYEVRHAIRKGVVDLLDGLQSSGRYSRIIVVAHSLGSYVAYDAISYLWTVTGRAAPASADDLRRLEAAAGQLAEAWEPRPGRRRARRAWAALAGPRAEYRSAQRELWGRLRAADHPWLITDLVTFGSPMNFAEQLYTRDLGEFDRRVGRREIVTCPPSTEPRNPAPAGAAATAASQRPFSLLWRRRDGRRALHEAAPFALVRWTNLWYPARWGFFGDWFGGPLARLYGPGVEDVRLDRASGLSRIPGYAHGAYLLERRRARARGDFARPPGSFDAAFVEALDLASASWLPERPASPAPAAAGGRRH</sequence>
<keyword evidence="2" id="KW-0472">Membrane</keyword>
<feature type="transmembrane region" description="Helical" evidence="2">
    <location>
        <begin position="195"/>
        <end position="216"/>
    </location>
</feature>
<feature type="region of interest" description="Disordered" evidence="1">
    <location>
        <begin position="1"/>
        <end position="32"/>
    </location>
</feature>
<organism evidence="3 4">
    <name type="scientific">Agromyces aurantiacus</name>
    <dbReference type="NCBI Taxonomy" id="165814"/>
    <lineage>
        <taxon>Bacteria</taxon>
        <taxon>Bacillati</taxon>
        <taxon>Actinomycetota</taxon>
        <taxon>Actinomycetes</taxon>
        <taxon>Micrococcales</taxon>
        <taxon>Microbacteriaceae</taxon>
        <taxon>Agromyces</taxon>
    </lineage>
</organism>
<dbReference type="InterPro" id="IPR029058">
    <property type="entry name" value="AB_hydrolase_fold"/>
</dbReference>
<comment type="caution">
    <text evidence="3">The sequence shown here is derived from an EMBL/GenBank/DDBJ whole genome shotgun (WGS) entry which is preliminary data.</text>
</comment>
<keyword evidence="4" id="KW-1185">Reference proteome</keyword>
<evidence type="ECO:0000313" key="3">
    <source>
        <dbReference type="EMBL" id="MFC4827651.1"/>
    </source>
</evidence>
<protein>
    <recommendedName>
        <fullName evidence="5">Alpha/beta hydrolase</fullName>
    </recommendedName>
</protein>
<evidence type="ECO:0000256" key="2">
    <source>
        <dbReference type="SAM" id="Phobius"/>
    </source>
</evidence>
<feature type="compositionally biased region" description="Low complexity" evidence="1">
    <location>
        <begin position="12"/>
        <end position="32"/>
    </location>
</feature>
<proteinExistence type="predicted"/>
<evidence type="ECO:0000313" key="4">
    <source>
        <dbReference type="Proteomes" id="UP001595960"/>
    </source>
</evidence>
<evidence type="ECO:0000256" key="1">
    <source>
        <dbReference type="SAM" id="MobiDB-lite"/>
    </source>
</evidence>